<dbReference type="PROSITE" id="PS50104">
    <property type="entry name" value="TIR"/>
    <property type="match status" value="1"/>
</dbReference>
<evidence type="ECO:0000313" key="4">
    <source>
        <dbReference type="Proteomes" id="UP000263377"/>
    </source>
</evidence>
<dbReference type="InterPro" id="IPR047603">
    <property type="entry name" value="FxsC_N"/>
</dbReference>
<dbReference type="Gene3D" id="3.40.50.10140">
    <property type="entry name" value="Toll/interleukin-1 receptor homology (TIR) domain"/>
    <property type="match status" value="1"/>
</dbReference>
<comment type="caution">
    <text evidence="3">The sequence shown here is derived from an EMBL/GenBank/DDBJ whole genome shotgun (WGS) entry which is preliminary data.</text>
</comment>
<dbReference type="EMBL" id="QVIG01000001">
    <property type="protein sequence ID" value="RGD60943.1"/>
    <property type="molecule type" value="Genomic_DNA"/>
</dbReference>
<feature type="domain" description="TIR" evidence="2">
    <location>
        <begin position="6"/>
        <end position="179"/>
    </location>
</feature>
<dbReference type="NCBIfam" id="NF040588">
    <property type="entry name" value="FxsC_Nterm"/>
    <property type="match status" value="1"/>
</dbReference>
<evidence type="ECO:0000259" key="2">
    <source>
        <dbReference type="PROSITE" id="PS50104"/>
    </source>
</evidence>
<reference evidence="3 4" key="1">
    <citation type="submission" date="2018-08" db="EMBL/GenBank/DDBJ databases">
        <title>Diversity &amp; Physiological Properties of Lignin-Decomposing Actinobacteria from Soil.</title>
        <authorList>
            <person name="Roh S.G."/>
            <person name="Kim S.B."/>
        </authorList>
    </citation>
    <scope>NUCLEOTIDE SEQUENCE [LARGE SCALE GENOMIC DNA]</scope>
    <source>
        <strain evidence="3 4">MMS17-GH009</strain>
    </source>
</reference>
<dbReference type="InterPro" id="IPR035897">
    <property type="entry name" value="Toll_tir_struct_dom_sf"/>
</dbReference>
<evidence type="ECO:0000256" key="1">
    <source>
        <dbReference type="SAM" id="MobiDB-lite"/>
    </source>
</evidence>
<name>A0A372ZYJ5_9ACTN</name>
<organism evidence="3 4">
    <name type="scientific">Kitasatospora xanthocidica</name>
    <dbReference type="NCBI Taxonomy" id="83382"/>
    <lineage>
        <taxon>Bacteria</taxon>
        <taxon>Bacillati</taxon>
        <taxon>Actinomycetota</taxon>
        <taxon>Actinomycetes</taxon>
        <taxon>Kitasatosporales</taxon>
        <taxon>Streptomycetaceae</taxon>
        <taxon>Kitasatospora</taxon>
    </lineage>
</organism>
<dbReference type="InterPro" id="IPR026367">
    <property type="entry name" value="FxsC_C"/>
</dbReference>
<keyword evidence="4" id="KW-1185">Reference proteome</keyword>
<dbReference type="GO" id="GO:0007165">
    <property type="term" value="P:signal transduction"/>
    <property type="evidence" value="ECO:0007669"/>
    <property type="project" value="InterPro"/>
</dbReference>
<protein>
    <submittedName>
        <fullName evidence="3">TIR domain-containing protein</fullName>
    </submittedName>
</protein>
<sequence length="458" mass="50016">MVGGAMEPLFFFSYARRDQLAGSTFVDQFFSDLKDELARLEPAVGPAGLGYRDTERLRVGDDWERQLSDNVASCRTLVALYSPAYFASPYCGKEWTAFDERMCRHQELTGRSVPALIPVLWEPLPEGLPSRVLRIQYVQRDMGEAYAAGGLRSLLRADPYGPEYLRIVRKIAERVREAAGQFLGELPKLELGAVQGCFPLSGEQPSPVRPGMVRLFVAAGRARESGGSSPDGTEPAARVPGGGWYGSQPWDWAPYHPPSVPSLVVGAQRAITRAGHITTLDEIGPGLAVDLDRARENNQVSVLLVDPWAARQEPYREALREFDDQNHPVTGVLVPAGTGDPPDGPARDRLWGGVRAVFPRNWLHRSGPEPLFRVRVTRERFESELLRTVTVAQNRLLDEVDEGEDGDPEAIRASFGLGPGARALPGLAIPARPAPRAHPGPVTATPPDDEAPSRGDSA</sequence>
<dbReference type="AlphaFoldDB" id="A0A372ZYJ5"/>
<proteinExistence type="predicted"/>
<accession>A0A372ZYJ5</accession>
<dbReference type="Proteomes" id="UP000263377">
    <property type="component" value="Unassembled WGS sequence"/>
</dbReference>
<evidence type="ECO:0000313" key="3">
    <source>
        <dbReference type="EMBL" id="RGD60943.1"/>
    </source>
</evidence>
<dbReference type="NCBIfam" id="TIGR04276">
    <property type="entry name" value="FxsC_Cterm"/>
    <property type="match status" value="1"/>
</dbReference>
<gene>
    <name evidence="3" type="ORF">DR950_27070</name>
</gene>
<dbReference type="SUPFAM" id="SSF52200">
    <property type="entry name" value="Toll/Interleukin receptor TIR domain"/>
    <property type="match status" value="1"/>
</dbReference>
<dbReference type="InterPro" id="IPR000157">
    <property type="entry name" value="TIR_dom"/>
</dbReference>
<feature type="region of interest" description="Disordered" evidence="1">
    <location>
        <begin position="422"/>
        <end position="458"/>
    </location>
</feature>
<feature type="compositionally biased region" description="Low complexity" evidence="1">
    <location>
        <begin position="422"/>
        <end position="431"/>
    </location>
</feature>
<dbReference type="Pfam" id="PF13676">
    <property type="entry name" value="TIR_2"/>
    <property type="match status" value="1"/>
</dbReference>